<proteinExistence type="inferred from homology"/>
<evidence type="ECO:0000256" key="5">
    <source>
        <dbReference type="ARBA" id="ARBA00022725"/>
    </source>
</evidence>
<gene>
    <name evidence="11" type="ORF">APICC_06806</name>
</gene>
<evidence type="ECO:0000256" key="8">
    <source>
        <dbReference type="ARBA" id="ARBA00023170"/>
    </source>
</evidence>
<dbReference type="GO" id="GO:0005886">
    <property type="term" value="C:plasma membrane"/>
    <property type="evidence" value="ECO:0007669"/>
    <property type="project" value="UniProtKB-SubCell"/>
</dbReference>
<keyword evidence="6 10" id="KW-1133">Transmembrane helix</keyword>
<evidence type="ECO:0000256" key="10">
    <source>
        <dbReference type="RuleBase" id="RU351113"/>
    </source>
</evidence>
<dbReference type="PANTHER" id="PTHR21137">
    <property type="entry name" value="ODORANT RECEPTOR"/>
    <property type="match status" value="1"/>
</dbReference>
<keyword evidence="8 10" id="KW-0675">Receptor</keyword>
<evidence type="ECO:0000256" key="6">
    <source>
        <dbReference type="ARBA" id="ARBA00022989"/>
    </source>
</evidence>
<dbReference type="GO" id="GO:0004984">
    <property type="term" value="F:olfactory receptor activity"/>
    <property type="evidence" value="ECO:0007669"/>
    <property type="project" value="InterPro"/>
</dbReference>
<keyword evidence="4 10" id="KW-0812">Transmembrane</keyword>
<evidence type="ECO:0000256" key="4">
    <source>
        <dbReference type="ARBA" id="ARBA00022692"/>
    </source>
</evidence>
<feature type="transmembrane region" description="Helical" evidence="10">
    <location>
        <begin position="22"/>
        <end position="41"/>
    </location>
</feature>
<dbReference type="Proteomes" id="UP000242457">
    <property type="component" value="Unassembled WGS sequence"/>
</dbReference>
<comment type="caution">
    <text evidence="10">Lacks conserved residue(s) required for the propagation of feature annotation.</text>
</comment>
<comment type="similarity">
    <text evidence="10">Belongs to the insect chemoreceptor superfamily. Heteromeric odorant receptor channel (TC 1.A.69) family.</text>
</comment>
<dbReference type="OrthoDB" id="8185860at2759"/>
<evidence type="ECO:0000256" key="1">
    <source>
        <dbReference type="ARBA" id="ARBA00004651"/>
    </source>
</evidence>
<name>A0A2A3EQ98_APICC</name>
<sequence>MSVAVTADVVHNMDDLDEATECALICTAFYLCVVRLLVYSFHQKDMLYVVNTMKQDWISSSDQDRLIFAEKTVFAFRLAKYFITTVAITIVMFMSVPILEIYVIGSSDKVLPFRGYFFINQTVSPIFEFLYLFNVTAGGFGGSMIAGATSFNLVVIIHGSGKFAVLRRRMEALSGADLNSTTIMGDNVIRHQQAIKNRNESVHRFADTLERIINLLALGQFVISTGLICFAGFQITSMMEDKGRLMKYSTFLNSAILELFMFSFSGNGLIDESEGIGESAYNSGWIGSRFHKSVQIMMMRSKIASKITAAKFYSMSLESFSTVLSTSFSYFTVLTATKNE</sequence>
<comment type="subcellular location">
    <subcellularLocation>
        <location evidence="1 10">Cell membrane</location>
        <topology evidence="1 10">Multi-pass membrane protein</topology>
    </subcellularLocation>
</comment>
<evidence type="ECO:0000256" key="9">
    <source>
        <dbReference type="ARBA" id="ARBA00023224"/>
    </source>
</evidence>
<evidence type="ECO:0000313" key="11">
    <source>
        <dbReference type="EMBL" id="PBC33877.1"/>
    </source>
</evidence>
<keyword evidence="5 10" id="KW-0552">Olfaction</keyword>
<accession>A0A2A3EQ98</accession>
<feature type="transmembrane region" description="Helical" evidence="10">
    <location>
        <begin position="81"/>
        <end position="103"/>
    </location>
</feature>
<keyword evidence="9 10" id="KW-0807">Transducer</keyword>
<evidence type="ECO:0000256" key="2">
    <source>
        <dbReference type="ARBA" id="ARBA00022475"/>
    </source>
</evidence>
<dbReference type="PANTHER" id="PTHR21137:SF35">
    <property type="entry name" value="ODORANT RECEPTOR 19A-RELATED"/>
    <property type="match status" value="1"/>
</dbReference>
<dbReference type="InterPro" id="IPR004117">
    <property type="entry name" value="7tm6_olfct_rcpt"/>
</dbReference>
<dbReference type="STRING" id="94128.A0A2A3EQ98"/>
<evidence type="ECO:0000313" key="12">
    <source>
        <dbReference type="Proteomes" id="UP000242457"/>
    </source>
</evidence>
<keyword evidence="2" id="KW-1003">Cell membrane</keyword>
<dbReference type="Pfam" id="PF02949">
    <property type="entry name" value="7tm_6"/>
    <property type="match status" value="1"/>
</dbReference>
<protein>
    <recommendedName>
        <fullName evidence="10">Odorant receptor</fullName>
    </recommendedName>
</protein>
<feature type="transmembrane region" description="Helical" evidence="10">
    <location>
        <begin position="212"/>
        <end position="233"/>
    </location>
</feature>
<feature type="transmembrane region" description="Helical" evidence="10">
    <location>
        <begin position="139"/>
        <end position="160"/>
    </location>
</feature>
<evidence type="ECO:0000256" key="7">
    <source>
        <dbReference type="ARBA" id="ARBA00023136"/>
    </source>
</evidence>
<dbReference type="EMBL" id="KZ288194">
    <property type="protein sequence ID" value="PBC33877.1"/>
    <property type="molecule type" value="Genomic_DNA"/>
</dbReference>
<keyword evidence="7 10" id="KW-0472">Membrane</keyword>
<dbReference type="GO" id="GO:0005549">
    <property type="term" value="F:odorant binding"/>
    <property type="evidence" value="ECO:0007669"/>
    <property type="project" value="InterPro"/>
</dbReference>
<keyword evidence="12" id="KW-1185">Reference proteome</keyword>
<dbReference type="GO" id="GO:0007165">
    <property type="term" value="P:signal transduction"/>
    <property type="evidence" value="ECO:0007669"/>
    <property type="project" value="UniProtKB-KW"/>
</dbReference>
<reference evidence="11 12" key="1">
    <citation type="submission" date="2014-07" db="EMBL/GenBank/DDBJ databases">
        <title>Genomic and transcriptomic analysis on Apis cerana provide comprehensive insights into honey bee biology.</title>
        <authorList>
            <person name="Diao Q."/>
            <person name="Sun L."/>
            <person name="Zheng H."/>
            <person name="Zheng H."/>
            <person name="Xu S."/>
            <person name="Wang S."/>
            <person name="Zeng Z."/>
            <person name="Hu F."/>
            <person name="Su S."/>
            <person name="Wu J."/>
        </authorList>
    </citation>
    <scope>NUCLEOTIDE SEQUENCE [LARGE SCALE GENOMIC DNA]</scope>
    <source>
        <tissue evidence="11">Pupae without intestine</tissue>
    </source>
</reference>
<organism evidence="11 12">
    <name type="scientific">Apis cerana cerana</name>
    <name type="common">Oriental honeybee</name>
    <dbReference type="NCBI Taxonomy" id="94128"/>
    <lineage>
        <taxon>Eukaryota</taxon>
        <taxon>Metazoa</taxon>
        <taxon>Ecdysozoa</taxon>
        <taxon>Arthropoda</taxon>
        <taxon>Hexapoda</taxon>
        <taxon>Insecta</taxon>
        <taxon>Pterygota</taxon>
        <taxon>Neoptera</taxon>
        <taxon>Endopterygota</taxon>
        <taxon>Hymenoptera</taxon>
        <taxon>Apocrita</taxon>
        <taxon>Aculeata</taxon>
        <taxon>Apoidea</taxon>
        <taxon>Anthophila</taxon>
        <taxon>Apidae</taxon>
        <taxon>Apis</taxon>
    </lineage>
</organism>
<evidence type="ECO:0000256" key="3">
    <source>
        <dbReference type="ARBA" id="ARBA00022606"/>
    </source>
</evidence>
<keyword evidence="3 10" id="KW-0716">Sensory transduction</keyword>
<dbReference type="AlphaFoldDB" id="A0A2A3EQ98"/>